<reference evidence="3" key="1">
    <citation type="journal article" date="2019" name="Int. J. Syst. Evol. Microbiol.">
        <title>The Global Catalogue of Microorganisms (GCM) 10K type strain sequencing project: providing services to taxonomists for standard genome sequencing and annotation.</title>
        <authorList>
            <consortium name="The Broad Institute Genomics Platform"/>
            <consortium name="The Broad Institute Genome Sequencing Center for Infectious Disease"/>
            <person name="Wu L."/>
            <person name="Ma J."/>
        </authorList>
    </citation>
    <scope>NUCLEOTIDE SEQUENCE [LARGE SCALE GENOMIC DNA]</scope>
    <source>
        <strain evidence="3">CCM 7526</strain>
    </source>
</reference>
<sequence length="79" mass="8712">MTKHTCNGGRGPAFGKKTPGCPRCDELLGGAAPRQLGWVERKRRRESDEQLSREALNDHFNSAGHRSGRCGPVCTFGDW</sequence>
<protein>
    <submittedName>
        <fullName evidence="2">Uncharacterized protein</fullName>
    </submittedName>
</protein>
<evidence type="ECO:0000256" key="1">
    <source>
        <dbReference type="SAM" id="MobiDB-lite"/>
    </source>
</evidence>
<dbReference type="RefSeq" id="WP_317786486.1">
    <property type="nucleotide sequence ID" value="NZ_AP028461.1"/>
</dbReference>
<comment type="caution">
    <text evidence="2">The sequence shown here is derived from an EMBL/GenBank/DDBJ whole genome shotgun (WGS) entry which is preliminary data.</text>
</comment>
<feature type="region of interest" description="Disordered" evidence="1">
    <location>
        <begin position="39"/>
        <end position="79"/>
    </location>
</feature>
<evidence type="ECO:0000313" key="2">
    <source>
        <dbReference type="EMBL" id="MFD1366232.1"/>
    </source>
</evidence>
<feature type="compositionally biased region" description="Basic and acidic residues" evidence="1">
    <location>
        <begin position="45"/>
        <end position="57"/>
    </location>
</feature>
<evidence type="ECO:0000313" key="3">
    <source>
        <dbReference type="Proteomes" id="UP001597183"/>
    </source>
</evidence>
<proteinExistence type="predicted"/>
<dbReference type="EMBL" id="JBHTMK010000016">
    <property type="protein sequence ID" value="MFD1366232.1"/>
    <property type="molecule type" value="Genomic_DNA"/>
</dbReference>
<keyword evidence="3" id="KW-1185">Reference proteome</keyword>
<gene>
    <name evidence="2" type="ORF">ACFQ5G_12830</name>
</gene>
<accession>A0ABW4A6H8</accession>
<dbReference type="Proteomes" id="UP001597183">
    <property type="component" value="Unassembled WGS sequence"/>
</dbReference>
<organism evidence="2 3">
    <name type="scientific">Actinoplanes sichuanensis</name>
    <dbReference type="NCBI Taxonomy" id="512349"/>
    <lineage>
        <taxon>Bacteria</taxon>
        <taxon>Bacillati</taxon>
        <taxon>Actinomycetota</taxon>
        <taxon>Actinomycetes</taxon>
        <taxon>Micromonosporales</taxon>
        <taxon>Micromonosporaceae</taxon>
        <taxon>Actinoplanes</taxon>
    </lineage>
</organism>
<name>A0ABW4A6H8_9ACTN</name>